<keyword evidence="6 11" id="KW-0812">Transmembrane</keyword>
<evidence type="ECO:0000256" key="7">
    <source>
        <dbReference type="ARBA" id="ARBA00022824"/>
    </source>
</evidence>
<dbReference type="AlphaFoldDB" id="A0A9W4XLZ6"/>
<evidence type="ECO:0000256" key="2">
    <source>
        <dbReference type="ARBA" id="ARBA00004687"/>
    </source>
</evidence>
<dbReference type="InterPro" id="IPR013233">
    <property type="entry name" value="PIG-X/PBN1"/>
</dbReference>
<dbReference type="GO" id="GO:0006506">
    <property type="term" value="P:GPI anchor biosynthetic process"/>
    <property type="evidence" value="ECO:0007669"/>
    <property type="project" value="UniProtKB-KW"/>
</dbReference>
<dbReference type="PANTHER" id="PTHR28533">
    <property type="entry name" value="PROTEIN PBN1"/>
    <property type="match status" value="1"/>
</dbReference>
<proteinExistence type="inferred from homology"/>
<evidence type="ECO:0000256" key="9">
    <source>
        <dbReference type="ARBA" id="ARBA00023136"/>
    </source>
</evidence>
<gene>
    <name evidence="12" type="ORF">PDIGIT_LOCUS6463</name>
</gene>
<evidence type="ECO:0000313" key="13">
    <source>
        <dbReference type="Proteomes" id="UP001152607"/>
    </source>
</evidence>
<sequence length="505" mass="55909">MKERITYIVQDPDAFSPEQLVVKGDSITLKKVQAAKEQRITVGLDELPTELRKSLEQWHELHIRWSSSIPYSASPPFTSRVTPGLHVFFTPLRDQPEGDLCNLLHLALGSELQCDSMSEASTKMPILSERFSMSASSQYYSYLDSLSNLVNFIQKRVCKSKACKESAEVLLSATYVDIDYDAISHAVVLSAFTATAPATGYWDETISVTSELQSTEVGVLTYEKNPDPEDIGFGGFLTVLGQDQAPKPTRFQTPTRHYPIPSDSANYKISFARPTGLHPTLSITFPSSHLTPPDSTCKLHTYLTLPSYLFVDKYQFNDALYLASNNLKSLRSIAGAADLEAPDWVTPEWGSAALFELAVPKSGDIEESSVEWNATIPLHLRYLPAADHSHTTVPAPWPVVFWACRAEEGTKMAVNPFDRLHLGYEALFGPRTRFMHISPIRSGGETDGLVEWIDVPVLDLKKSQWVEIGTIGTVIVAFIGLCWAMFGNAGGRKTNGGNAKEKKKQ</sequence>
<dbReference type="Proteomes" id="UP001152607">
    <property type="component" value="Unassembled WGS sequence"/>
</dbReference>
<keyword evidence="9 11" id="KW-0472">Membrane</keyword>
<evidence type="ECO:0000256" key="1">
    <source>
        <dbReference type="ARBA" id="ARBA00004643"/>
    </source>
</evidence>
<feature type="transmembrane region" description="Helical" evidence="11">
    <location>
        <begin position="465"/>
        <end position="486"/>
    </location>
</feature>
<evidence type="ECO:0000256" key="6">
    <source>
        <dbReference type="ARBA" id="ARBA00022692"/>
    </source>
</evidence>
<comment type="caution">
    <text evidence="12">The sequence shown here is derived from an EMBL/GenBank/DDBJ whole genome shotgun (WGS) entry which is preliminary data.</text>
</comment>
<dbReference type="GO" id="GO:0005789">
    <property type="term" value="C:endoplasmic reticulum membrane"/>
    <property type="evidence" value="ECO:0007669"/>
    <property type="project" value="UniProtKB-SubCell"/>
</dbReference>
<comment type="function">
    <text evidence="11">Required for proper folding and/or the stability of a subset of proteins in the endoplasmic reticulum. Component of glycosylphosphatidylinositol-mannosyltransferase 1 which transfers the first of the 4 mannoses in the GPI-anchor precursors during GPI-anchor biosynthesis. Probably acts by stabilizing the mannosyltransferase GPI14.</text>
</comment>
<evidence type="ECO:0000313" key="12">
    <source>
        <dbReference type="EMBL" id="CAI6333425.1"/>
    </source>
</evidence>
<dbReference type="EMBL" id="CAOQHR010000004">
    <property type="protein sequence ID" value="CAI6333425.1"/>
    <property type="molecule type" value="Genomic_DNA"/>
</dbReference>
<comment type="subcellular location">
    <subcellularLocation>
        <location evidence="11">Endoplasmic reticulum membrane</location>
        <topology evidence="11">Single-pass membrane protein</topology>
    </subcellularLocation>
    <subcellularLocation>
        <location evidence="1">Endoplasmic reticulum membrane</location>
        <topology evidence="1">Single-pass type III membrane protein</topology>
    </subcellularLocation>
</comment>
<keyword evidence="7 11" id="KW-0256">Endoplasmic reticulum</keyword>
<evidence type="ECO:0000256" key="3">
    <source>
        <dbReference type="ARBA" id="ARBA00010345"/>
    </source>
</evidence>
<reference evidence="12" key="1">
    <citation type="submission" date="2023-01" db="EMBL/GenBank/DDBJ databases">
        <authorList>
            <person name="Van Ghelder C."/>
            <person name="Rancurel C."/>
        </authorList>
    </citation>
    <scope>NUCLEOTIDE SEQUENCE</scope>
    <source>
        <strain evidence="12">CNCM I-4278</strain>
    </source>
</reference>
<keyword evidence="10" id="KW-0325">Glycoprotein</keyword>
<keyword evidence="13" id="KW-1185">Reference proteome</keyword>
<name>A0A9W4XLZ6_9PLEO</name>
<comment type="similarity">
    <text evidence="3 11">Belongs to the PIGX family.</text>
</comment>
<dbReference type="Pfam" id="PF08320">
    <property type="entry name" value="PIG-X"/>
    <property type="match status" value="1"/>
</dbReference>
<keyword evidence="8 11" id="KW-1133">Transmembrane helix</keyword>
<keyword evidence="5 11" id="KW-0337">GPI-anchor biosynthesis</keyword>
<dbReference type="GO" id="GO:1990529">
    <property type="term" value="C:glycosylphosphatidylinositol-mannosyltransferase I complex"/>
    <property type="evidence" value="ECO:0007669"/>
    <property type="project" value="TreeGrafter"/>
</dbReference>
<accession>A0A9W4XLZ6</accession>
<protein>
    <recommendedName>
        <fullName evidence="4 11">Protein PBN1</fullName>
    </recommendedName>
</protein>
<dbReference type="InterPro" id="IPR042322">
    <property type="entry name" value="Pbn1"/>
</dbReference>
<evidence type="ECO:0000256" key="5">
    <source>
        <dbReference type="ARBA" id="ARBA00022502"/>
    </source>
</evidence>
<evidence type="ECO:0000256" key="4">
    <source>
        <dbReference type="ARBA" id="ARBA00020410"/>
    </source>
</evidence>
<evidence type="ECO:0000256" key="8">
    <source>
        <dbReference type="ARBA" id="ARBA00022989"/>
    </source>
</evidence>
<dbReference type="GO" id="GO:0000030">
    <property type="term" value="F:mannosyltransferase activity"/>
    <property type="evidence" value="ECO:0007669"/>
    <property type="project" value="TreeGrafter"/>
</dbReference>
<comment type="pathway">
    <text evidence="2 11">Glycolipid biosynthesis; glycosylphosphatidylinositol-anchor biosynthesis.</text>
</comment>
<evidence type="ECO:0000256" key="11">
    <source>
        <dbReference type="RuleBase" id="RU366056"/>
    </source>
</evidence>
<dbReference type="OrthoDB" id="5546453at2759"/>
<dbReference type="PANTHER" id="PTHR28533:SF1">
    <property type="entry name" value="PROTEIN PBN1"/>
    <property type="match status" value="1"/>
</dbReference>
<dbReference type="SMART" id="SM00780">
    <property type="entry name" value="PIG-X"/>
    <property type="match status" value="1"/>
</dbReference>
<evidence type="ECO:0000256" key="10">
    <source>
        <dbReference type="ARBA" id="ARBA00023180"/>
    </source>
</evidence>
<organism evidence="12 13">
    <name type="scientific">Periconia digitata</name>
    <dbReference type="NCBI Taxonomy" id="1303443"/>
    <lineage>
        <taxon>Eukaryota</taxon>
        <taxon>Fungi</taxon>
        <taxon>Dikarya</taxon>
        <taxon>Ascomycota</taxon>
        <taxon>Pezizomycotina</taxon>
        <taxon>Dothideomycetes</taxon>
        <taxon>Pleosporomycetidae</taxon>
        <taxon>Pleosporales</taxon>
        <taxon>Massarineae</taxon>
        <taxon>Periconiaceae</taxon>
        <taxon>Periconia</taxon>
    </lineage>
</organism>